<dbReference type="SUPFAM" id="SSF50182">
    <property type="entry name" value="Sm-like ribonucleoproteins"/>
    <property type="match status" value="1"/>
</dbReference>
<keyword evidence="4 6" id="KW-1133">Transmembrane helix</keyword>
<gene>
    <name evidence="10" type="ORF">IHBHHGIJ_03441</name>
    <name evidence="9" type="ORF">KFEGEMFD_02000</name>
</gene>
<comment type="subcellular location">
    <subcellularLocation>
        <location evidence="6">Cell inner membrane</location>
        <topology evidence="6">Multi-pass membrane protein</topology>
    </subcellularLocation>
    <subcellularLocation>
        <location evidence="1">Cell membrane</location>
        <topology evidence="1">Multi-pass membrane protein</topology>
    </subcellularLocation>
</comment>
<keyword evidence="3 6" id="KW-0812">Transmembrane</keyword>
<dbReference type="Pfam" id="PF00924">
    <property type="entry name" value="MS_channel_2nd"/>
    <property type="match status" value="1"/>
</dbReference>
<keyword evidence="6" id="KW-0997">Cell inner membrane</keyword>
<evidence type="ECO:0000256" key="1">
    <source>
        <dbReference type="ARBA" id="ARBA00004651"/>
    </source>
</evidence>
<keyword evidence="2" id="KW-1003">Cell membrane</keyword>
<evidence type="ECO:0000256" key="6">
    <source>
        <dbReference type="RuleBase" id="RU369025"/>
    </source>
</evidence>
<keyword evidence="6" id="KW-0406">Ion transport</keyword>
<dbReference type="InterPro" id="IPR045275">
    <property type="entry name" value="MscS_archaea/bacteria_type"/>
</dbReference>
<dbReference type="Proteomes" id="UP000435877">
    <property type="component" value="Unassembled WGS sequence"/>
</dbReference>
<reference evidence="11 12" key="1">
    <citation type="submission" date="2019-11" db="EMBL/GenBank/DDBJ databases">
        <authorList>
            <person name="Holert J."/>
        </authorList>
    </citation>
    <scope>NUCLEOTIDE SEQUENCE [LARGE SCALE GENOMIC DNA]</scope>
    <source>
        <strain evidence="9">BC3_2A</strain>
        <strain evidence="10">SB11_1A</strain>
    </source>
</reference>
<organism evidence="10 11">
    <name type="scientific">Zhongshania aliphaticivorans</name>
    <dbReference type="NCBI Taxonomy" id="1470434"/>
    <lineage>
        <taxon>Bacteria</taxon>
        <taxon>Pseudomonadati</taxon>
        <taxon>Pseudomonadota</taxon>
        <taxon>Gammaproteobacteria</taxon>
        <taxon>Cellvibrionales</taxon>
        <taxon>Spongiibacteraceae</taxon>
        <taxon>Zhongshania</taxon>
    </lineage>
</organism>
<evidence type="ECO:0000256" key="3">
    <source>
        <dbReference type="ARBA" id="ARBA00022692"/>
    </source>
</evidence>
<dbReference type="PANTHER" id="PTHR30221">
    <property type="entry name" value="SMALL-CONDUCTANCE MECHANOSENSITIVE CHANNEL"/>
    <property type="match status" value="1"/>
</dbReference>
<dbReference type="PANTHER" id="PTHR30221:SF18">
    <property type="entry name" value="SLL0590 PROTEIN"/>
    <property type="match status" value="1"/>
</dbReference>
<feature type="transmembrane region" description="Helical" evidence="6">
    <location>
        <begin position="19"/>
        <end position="36"/>
    </location>
</feature>
<dbReference type="InterPro" id="IPR006685">
    <property type="entry name" value="MscS_channel_2nd"/>
</dbReference>
<dbReference type="AlphaFoldDB" id="A0A5S9Q871"/>
<comment type="similarity">
    <text evidence="6">Belongs to the MscS (TC 1.A.23) family.</text>
</comment>
<dbReference type="InterPro" id="IPR011066">
    <property type="entry name" value="MscS_channel_C_sf"/>
</dbReference>
<dbReference type="Proteomes" id="UP000439591">
    <property type="component" value="Unassembled WGS sequence"/>
</dbReference>
<feature type="region of interest" description="Disordered" evidence="7">
    <location>
        <begin position="344"/>
        <end position="374"/>
    </location>
</feature>
<dbReference type="Gene3D" id="2.30.30.60">
    <property type="match status" value="1"/>
</dbReference>
<comment type="caution">
    <text evidence="6">Lacks conserved residue(s) required for the propagation of feature annotation.</text>
</comment>
<evidence type="ECO:0000313" key="12">
    <source>
        <dbReference type="Proteomes" id="UP000439591"/>
    </source>
</evidence>
<keyword evidence="11" id="KW-1185">Reference proteome</keyword>
<dbReference type="GO" id="GO:0005886">
    <property type="term" value="C:plasma membrane"/>
    <property type="evidence" value="ECO:0007669"/>
    <property type="project" value="UniProtKB-SubCell"/>
</dbReference>
<evidence type="ECO:0000313" key="9">
    <source>
        <dbReference type="EMBL" id="CAA0103343.1"/>
    </source>
</evidence>
<protein>
    <recommendedName>
        <fullName evidence="6">Small-conductance mechanosensitive channel</fullName>
    </recommendedName>
</protein>
<keyword evidence="5 6" id="KW-0472">Membrane</keyword>
<dbReference type="InterPro" id="IPR023408">
    <property type="entry name" value="MscS_beta-dom_sf"/>
</dbReference>
<evidence type="ECO:0000256" key="5">
    <source>
        <dbReference type="ARBA" id="ARBA00023136"/>
    </source>
</evidence>
<feature type="transmembrane region" description="Helical" evidence="6">
    <location>
        <begin position="87"/>
        <end position="112"/>
    </location>
</feature>
<evidence type="ECO:0000256" key="4">
    <source>
        <dbReference type="ARBA" id="ARBA00022989"/>
    </source>
</evidence>
<dbReference type="OrthoDB" id="9780668at2"/>
<evidence type="ECO:0000256" key="7">
    <source>
        <dbReference type="SAM" id="MobiDB-lite"/>
    </source>
</evidence>
<accession>A0A5S9Q871</accession>
<keyword evidence="6" id="KW-0407">Ion channel</keyword>
<evidence type="ECO:0000313" key="11">
    <source>
        <dbReference type="Proteomes" id="UP000435877"/>
    </source>
</evidence>
<sequence>MDEALGVVNSVSPDWLGEWGPFAVLMIILFGVWLFIRKLFAVQKDHGADIRYREQGTKLVFRLSGVLLTITTFPMDSELRGQLLSLVGLLLSAAIALSSTSVMGNLMAGFMLRTVNSFRAGDYIEFRNELGRVSQRGLLHVEFQNETSELVTVPNLLLVQEPYNVVRSSGTVVSAEVSLGYDVDRRDIEAALLLAIEAAELDDGFVQIRDLGDFSVMYRASGWLKEAGLLVSARSRLRGRMLDALHEAGIEIVSPSFMNQRPLPSDLQFIPKRKKIRHPEEDKNGHAEEILFSKAEVASAVENLESKIKKLKETLKAEPDESGEEVDRDAVKVELSLLTAELEKARETAKEEAARDRHGKEDDDDEVNDAEKKK</sequence>
<dbReference type="InterPro" id="IPR010920">
    <property type="entry name" value="LSM_dom_sf"/>
</dbReference>
<evidence type="ECO:0000259" key="8">
    <source>
        <dbReference type="Pfam" id="PF00924"/>
    </source>
</evidence>
<dbReference type="EMBL" id="CACSIK010000004">
    <property type="protein sequence ID" value="CAA0113583.1"/>
    <property type="molecule type" value="Genomic_DNA"/>
</dbReference>
<dbReference type="SUPFAM" id="SSF82689">
    <property type="entry name" value="Mechanosensitive channel protein MscS (YggB), C-terminal domain"/>
    <property type="match status" value="1"/>
</dbReference>
<evidence type="ECO:0000256" key="2">
    <source>
        <dbReference type="ARBA" id="ARBA00022475"/>
    </source>
</evidence>
<dbReference type="RefSeq" id="WP_159270217.1">
    <property type="nucleotide sequence ID" value="NZ_CACSIK010000004.1"/>
</dbReference>
<name>A0A5S9Q871_9GAMM</name>
<feature type="transmembrane region" description="Helical" evidence="6">
    <location>
        <begin position="59"/>
        <end position="75"/>
    </location>
</feature>
<comment type="function">
    <text evidence="6">Mechanosensitive channel that participates in the regulation of osmotic pressure changes within the cell, opening in response to stretch forces in the membrane lipid bilayer, without the need for other proteins. Contributes to normal resistance to hypoosmotic shock. Forms an ion channel of 1.0 nanosiemens conductance with a slight preference for anions.</text>
</comment>
<dbReference type="GO" id="GO:0008381">
    <property type="term" value="F:mechanosensitive monoatomic ion channel activity"/>
    <property type="evidence" value="ECO:0007669"/>
    <property type="project" value="InterPro"/>
</dbReference>
<evidence type="ECO:0000313" key="10">
    <source>
        <dbReference type="EMBL" id="CAA0113583.1"/>
    </source>
</evidence>
<proteinExistence type="inferred from homology"/>
<comment type="subunit">
    <text evidence="6">Homoheptamer.</text>
</comment>
<feature type="compositionally biased region" description="Basic and acidic residues" evidence="7">
    <location>
        <begin position="344"/>
        <end position="361"/>
    </location>
</feature>
<feature type="domain" description="Mechanosensitive ion channel MscS" evidence="8">
    <location>
        <begin position="102"/>
        <end position="161"/>
    </location>
</feature>
<dbReference type="EMBL" id="CACSIM010000003">
    <property type="protein sequence ID" value="CAA0103343.1"/>
    <property type="molecule type" value="Genomic_DNA"/>
</dbReference>
<keyword evidence="6" id="KW-0813">Transport</keyword>